<name>A0A7W4Z7S4_9GAMM</name>
<keyword evidence="2" id="KW-1185">Reference proteome</keyword>
<gene>
    <name evidence="1" type="ORF">FHS09_000871</name>
</gene>
<dbReference type="Proteomes" id="UP000535937">
    <property type="component" value="Unassembled WGS sequence"/>
</dbReference>
<dbReference type="AlphaFoldDB" id="A0A7W4Z7S4"/>
<organism evidence="1 2">
    <name type="scientific">Microbulbifer rhizosphaerae</name>
    <dbReference type="NCBI Taxonomy" id="1562603"/>
    <lineage>
        <taxon>Bacteria</taxon>
        <taxon>Pseudomonadati</taxon>
        <taxon>Pseudomonadota</taxon>
        <taxon>Gammaproteobacteria</taxon>
        <taxon>Cellvibrionales</taxon>
        <taxon>Microbulbiferaceae</taxon>
        <taxon>Microbulbifer</taxon>
    </lineage>
</organism>
<sequence>MVNTNPAINISTDSSGESVSGELVDTQSALAQSYEACINISGYFVQKLLEISGTDLAGRGTASGRLQAPL</sequence>
<evidence type="ECO:0000313" key="1">
    <source>
        <dbReference type="EMBL" id="MBB3060058.1"/>
    </source>
</evidence>
<protein>
    <submittedName>
        <fullName evidence="1">Uncharacterized protein</fullName>
    </submittedName>
</protein>
<proteinExistence type="predicted"/>
<accession>A0A7W4Z7S4</accession>
<comment type="caution">
    <text evidence="1">The sequence shown here is derived from an EMBL/GenBank/DDBJ whole genome shotgun (WGS) entry which is preliminary data.</text>
</comment>
<dbReference type="RefSeq" id="WP_183457072.1">
    <property type="nucleotide sequence ID" value="NZ_JACHWZ010000003.1"/>
</dbReference>
<reference evidence="1 2" key="1">
    <citation type="submission" date="2020-08" db="EMBL/GenBank/DDBJ databases">
        <title>Genomic Encyclopedia of Type Strains, Phase III (KMG-III): the genomes of soil and plant-associated and newly described type strains.</title>
        <authorList>
            <person name="Whitman W."/>
        </authorList>
    </citation>
    <scope>NUCLEOTIDE SEQUENCE [LARGE SCALE GENOMIC DNA]</scope>
    <source>
        <strain evidence="1 2">CECT 8799</strain>
    </source>
</reference>
<dbReference type="EMBL" id="JACHWZ010000003">
    <property type="protein sequence ID" value="MBB3060058.1"/>
    <property type="molecule type" value="Genomic_DNA"/>
</dbReference>
<evidence type="ECO:0000313" key="2">
    <source>
        <dbReference type="Proteomes" id="UP000535937"/>
    </source>
</evidence>